<keyword evidence="2" id="KW-1185">Reference proteome</keyword>
<dbReference type="AlphaFoldDB" id="A0A1G9N8M8"/>
<gene>
    <name evidence="1" type="ORF">SAMN04488502_101931</name>
</gene>
<dbReference type="InterPro" id="IPR042100">
    <property type="entry name" value="Bug_dom1"/>
</dbReference>
<evidence type="ECO:0000313" key="2">
    <source>
        <dbReference type="Proteomes" id="UP000214880"/>
    </source>
</evidence>
<evidence type="ECO:0000313" key="1">
    <source>
        <dbReference type="EMBL" id="SDL82876.1"/>
    </source>
</evidence>
<proteinExistence type="predicted"/>
<dbReference type="EMBL" id="FNHB01000001">
    <property type="protein sequence ID" value="SDL82876.1"/>
    <property type="molecule type" value="Genomic_DNA"/>
</dbReference>
<dbReference type="Proteomes" id="UP000214880">
    <property type="component" value="Unassembled WGS sequence"/>
</dbReference>
<protein>
    <recommendedName>
        <fullName evidence="3">Tripartite tricarboxylate transporter family receptor</fullName>
    </recommendedName>
</protein>
<dbReference type="OrthoDB" id="8880247at2"/>
<name>A0A1G9N8M8_9FIRM</name>
<dbReference type="Gene3D" id="3.40.190.150">
    <property type="entry name" value="Bordetella uptake gene, domain 1"/>
    <property type="match status" value="1"/>
</dbReference>
<dbReference type="RefSeq" id="WP_092068886.1">
    <property type="nucleotide sequence ID" value="NZ_FNHB01000001.1"/>
</dbReference>
<organism evidence="1 2">
    <name type="scientific">Dendrosporobacter quercicolus</name>
    <dbReference type="NCBI Taxonomy" id="146817"/>
    <lineage>
        <taxon>Bacteria</taxon>
        <taxon>Bacillati</taxon>
        <taxon>Bacillota</taxon>
        <taxon>Negativicutes</taxon>
        <taxon>Selenomonadales</taxon>
        <taxon>Sporomusaceae</taxon>
        <taxon>Dendrosporobacter</taxon>
    </lineage>
</organism>
<reference evidence="1 2" key="1">
    <citation type="submission" date="2016-10" db="EMBL/GenBank/DDBJ databases">
        <authorList>
            <person name="de Groot N.N."/>
        </authorList>
    </citation>
    <scope>NUCLEOTIDE SEQUENCE [LARGE SCALE GENOMIC DNA]</scope>
    <source>
        <strain evidence="1 2">DSM 1736</strain>
    </source>
</reference>
<accession>A0A1G9N8M8</accession>
<sequence>MKMRKSIVLSSFFYGIAAYKGMPPEIKAKLLDGLEKTVNDSAYIKTMHKSGMEVNYLGHEEFFENWLVDTRMLTKVVKESGIAEKIAEQKK</sequence>
<evidence type="ECO:0008006" key="3">
    <source>
        <dbReference type="Google" id="ProtNLM"/>
    </source>
</evidence>